<dbReference type="EMBL" id="JARBHB010000002">
    <property type="protein sequence ID" value="KAJ8892685.1"/>
    <property type="molecule type" value="Genomic_DNA"/>
</dbReference>
<evidence type="ECO:0000256" key="1">
    <source>
        <dbReference type="ARBA" id="ARBA00004123"/>
    </source>
</evidence>
<keyword evidence="4" id="KW-1185">Reference proteome</keyword>
<dbReference type="SUPFAM" id="SSF46689">
    <property type="entry name" value="Homeodomain-like"/>
    <property type="match status" value="1"/>
</dbReference>
<dbReference type="InterPro" id="IPR007889">
    <property type="entry name" value="HTH_Psq"/>
</dbReference>
<sequence length="476" mass="53918">MQRDNLEYHRPAFCLHERDASATKVGEDPAAIYVSIQWVSTTLSDADYTVFFALGRHPPSDYFRHLAPHCTATTRTSLCCSCSSSKQWMPQHRARTTQKASWNAETVAAAVNSIQEDKKSIQQAARCYGIPRAILHDRLKSVVIPKKNTLKWCLLLLKLTACAALRGYGSAAHWKHQKTQSARLSAVSQNYRWSYSLTPMSASFLKHLIIVDVPSCRQARRGRRIILLKMREPVPSSTPEGKLRSFTLTSVELTTLIAKTLGEAGEDTSQNSSSLNTWERQLATPFSTLFLCFTSPGARISNCCAFNQMPMESHASNAIVIYIYNKINCWLGKLNIQVTTVGLKIWEQAHDKFRTHEISESHMQVTMSYGQLQELALQGHELYSDNLVHLLKQRSEDLTNLQEWTPNKIRSEETSNFSVVCDGTRDIRRVEQLSLCIRWVVDSLDMKTLLDFTVMLRAQTYDGSPNMNGSKKDVQY</sequence>
<proteinExistence type="predicted"/>
<evidence type="ECO:0000259" key="2">
    <source>
        <dbReference type="Pfam" id="PF05225"/>
    </source>
</evidence>
<reference evidence="3 4" key="1">
    <citation type="submission" date="2023-02" db="EMBL/GenBank/DDBJ databases">
        <title>LHISI_Scaffold_Assembly.</title>
        <authorList>
            <person name="Stuart O.P."/>
            <person name="Cleave R."/>
            <person name="Magrath M.J.L."/>
            <person name="Mikheyev A.S."/>
        </authorList>
    </citation>
    <scope>NUCLEOTIDE SEQUENCE [LARGE SCALE GENOMIC DNA]</scope>
    <source>
        <strain evidence="3">Daus_M_001</strain>
        <tissue evidence="3">Leg muscle</tissue>
    </source>
</reference>
<comment type="subcellular location">
    <subcellularLocation>
        <location evidence="1">Nucleus</location>
    </subcellularLocation>
</comment>
<gene>
    <name evidence="3" type="ORF">PR048_005266</name>
</gene>
<feature type="domain" description="HTH psq-type" evidence="2">
    <location>
        <begin position="105"/>
        <end position="141"/>
    </location>
</feature>
<dbReference type="Proteomes" id="UP001159363">
    <property type="component" value="Chromosome 2"/>
</dbReference>
<dbReference type="Pfam" id="PF05225">
    <property type="entry name" value="HTH_psq"/>
    <property type="match status" value="1"/>
</dbReference>
<name>A0ABQ9I7S7_9NEOP</name>
<protein>
    <recommendedName>
        <fullName evidence="2">HTH psq-type domain-containing protein</fullName>
    </recommendedName>
</protein>
<dbReference type="InterPro" id="IPR009057">
    <property type="entry name" value="Homeodomain-like_sf"/>
</dbReference>
<evidence type="ECO:0000313" key="3">
    <source>
        <dbReference type="EMBL" id="KAJ8892685.1"/>
    </source>
</evidence>
<evidence type="ECO:0000313" key="4">
    <source>
        <dbReference type="Proteomes" id="UP001159363"/>
    </source>
</evidence>
<comment type="caution">
    <text evidence="3">The sequence shown here is derived from an EMBL/GenBank/DDBJ whole genome shotgun (WGS) entry which is preliminary data.</text>
</comment>
<organism evidence="3 4">
    <name type="scientific">Dryococelus australis</name>
    <dbReference type="NCBI Taxonomy" id="614101"/>
    <lineage>
        <taxon>Eukaryota</taxon>
        <taxon>Metazoa</taxon>
        <taxon>Ecdysozoa</taxon>
        <taxon>Arthropoda</taxon>
        <taxon>Hexapoda</taxon>
        <taxon>Insecta</taxon>
        <taxon>Pterygota</taxon>
        <taxon>Neoptera</taxon>
        <taxon>Polyneoptera</taxon>
        <taxon>Phasmatodea</taxon>
        <taxon>Verophasmatodea</taxon>
        <taxon>Anareolatae</taxon>
        <taxon>Phasmatidae</taxon>
        <taxon>Eurycanthinae</taxon>
        <taxon>Dryococelus</taxon>
    </lineage>
</organism>
<accession>A0ABQ9I7S7</accession>
<dbReference type="Gene3D" id="1.10.10.60">
    <property type="entry name" value="Homeodomain-like"/>
    <property type="match status" value="1"/>
</dbReference>